<feature type="region of interest" description="Disordered" evidence="1">
    <location>
        <begin position="290"/>
        <end position="312"/>
    </location>
</feature>
<dbReference type="RefSeq" id="XP_056485062.1">
    <property type="nucleotide sequence ID" value="XM_056634442.1"/>
</dbReference>
<gene>
    <name evidence="2" type="ORF">N7509_009805</name>
</gene>
<proteinExistence type="predicted"/>
<dbReference type="GeneID" id="81373422"/>
<dbReference type="EMBL" id="JAPZBU010000009">
    <property type="protein sequence ID" value="KAJ5387264.1"/>
    <property type="molecule type" value="Genomic_DNA"/>
</dbReference>
<organism evidence="2 3">
    <name type="scientific">Penicillium cosmopolitanum</name>
    <dbReference type="NCBI Taxonomy" id="1131564"/>
    <lineage>
        <taxon>Eukaryota</taxon>
        <taxon>Fungi</taxon>
        <taxon>Dikarya</taxon>
        <taxon>Ascomycota</taxon>
        <taxon>Pezizomycotina</taxon>
        <taxon>Eurotiomycetes</taxon>
        <taxon>Eurotiomycetidae</taxon>
        <taxon>Eurotiales</taxon>
        <taxon>Aspergillaceae</taxon>
        <taxon>Penicillium</taxon>
    </lineage>
</organism>
<evidence type="ECO:0000256" key="1">
    <source>
        <dbReference type="SAM" id="MobiDB-lite"/>
    </source>
</evidence>
<feature type="non-terminal residue" evidence="2">
    <location>
        <position position="312"/>
    </location>
</feature>
<dbReference type="AlphaFoldDB" id="A0A9W9VQ89"/>
<evidence type="ECO:0000313" key="2">
    <source>
        <dbReference type="EMBL" id="KAJ5387264.1"/>
    </source>
</evidence>
<reference evidence="2" key="2">
    <citation type="journal article" date="2023" name="IMA Fungus">
        <title>Comparative genomic study of the Penicillium genus elucidates a diverse pangenome and 15 lateral gene transfer events.</title>
        <authorList>
            <person name="Petersen C."/>
            <person name="Sorensen T."/>
            <person name="Nielsen M.R."/>
            <person name="Sondergaard T.E."/>
            <person name="Sorensen J.L."/>
            <person name="Fitzpatrick D.A."/>
            <person name="Frisvad J.C."/>
            <person name="Nielsen K.L."/>
        </authorList>
    </citation>
    <scope>NUCLEOTIDE SEQUENCE</scope>
    <source>
        <strain evidence="2">IBT 29677</strain>
    </source>
</reference>
<reference evidence="2" key="1">
    <citation type="submission" date="2022-12" db="EMBL/GenBank/DDBJ databases">
        <authorList>
            <person name="Petersen C."/>
        </authorList>
    </citation>
    <scope>NUCLEOTIDE SEQUENCE</scope>
    <source>
        <strain evidence="2">IBT 29677</strain>
    </source>
</reference>
<comment type="caution">
    <text evidence="2">The sequence shown here is derived from an EMBL/GenBank/DDBJ whole genome shotgun (WGS) entry which is preliminary data.</text>
</comment>
<evidence type="ECO:0008006" key="4">
    <source>
        <dbReference type="Google" id="ProtNLM"/>
    </source>
</evidence>
<dbReference type="InterPro" id="IPR011333">
    <property type="entry name" value="SKP1/BTB/POZ_sf"/>
</dbReference>
<name>A0A9W9VQ89_9EURO</name>
<feature type="region of interest" description="Disordered" evidence="1">
    <location>
        <begin position="1"/>
        <end position="54"/>
    </location>
</feature>
<dbReference type="PANTHER" id="PTHR47843:SF3">
    <property type="entry name" value="BTB DOMAIN-CONTAINING PROTEIN"/>
    <property type="match status" value="1"/>
</dbReference>
<accession>A0A9W9VQ89</accession>
<dbReference type="Proteomes" id="UP001147747">
    <property type="component" value="Unassembled WGS sequence"/>
</dbReference>
<sequence length="312" mass="34404">NRPSVLNCAFNCDQSKNGYPPGTASGPQKPRQNAANSSNSNEVEMTDSHDVGSAPTNQIEETQAAEDNTLPDAQAEAEPEAPAPVKKNAGFNFLDFLKSPIIEIAIGEGDNQTILTAHQTLLIESPLLSEFVNKSEASGPRRIALPTENVDAFCCFLEFQYTHDYTVSQPSIPAESSEIATTDNTGEQLLRHARVYTLAEKLGMPSLKRLAHTKIHQVNGTPSGELAYARYVYTNTPEDDTMIRKPAASYWASRSHTLRHAIEDEWKKICLDIPEFTFDVLTMVLNKKEKASNAEAEGTPRERGAKRLRSEK</sequence>
<protein>
    <recommendedName>
        <fullName evidence="4">BTB domain-containing protein</fullName>
    </recommendedName>
</protein>
<evidence type="ECO:0000313" key="3">
    <source>
        <dbReference type="Proteomes" id="UP001147747"/>
    </source>
</evidence>
<keyword evidence="3" id="KW-1185">Reference proteome</keyword>
<dbReference type="Gene3D" id="3.30.710.10">
    <property type="entry name" value="Potassium Channel Kv1.1, Chain A"/>
    <property type="match status" value="1"/>
</dbReference>
<dbReference type="PANTHER" id="PTHR47843">
    <property type="entry name" value="BTB DOMAIN-CONTAINING PROTEIN-RELATED"/>
    <property type="match status" value="1"/>
</dbReference>
<dbReference type="OrthoDB" id="3926209at2759"/>